<keyword evidence="8" id="KW-1185">Reference proteome</keyword>
<feature type="domain" description="Tyrosine-protein phosphatase" evidence="6">
    <location>
        <begin position="35"/>
        <end position="140"/>
    </location>
</feature>
<dbReference type="EC" id="3.1.3.48" evidence="2"/>
<dbReference type="Proteomes" id="UP001166093">
    <property type="component" value="Unassembled WGS sequence"/>
</dbReference>
<feature type="compositionally biased region" description="Basic and acidic residues" evidence="5">
    <location>
        <begin position="194"/>
        <end position="221"/>
    </location>
</feature>
<evidence type="ECO:0000256" key="3">
    <source>
        <dbReference type="ARBA" id="ARBA00022801"/>
    </source>
</evidence>
<evidence type="ECO:0000256" key="1">
    <source>
        <dbReference type="ARBA" id="ARBA00009580"/>
    </source>
</evidence>
<dbReference type="EMBL" id="JAAWVQ010042033">
    <property type="protein sequence ID" value="MBN3274616.1"/>
    <property type="molecule type" value="Genomic_DNA"/>
</dbReference>
<dbReference type="Pfam" id="PF01391">
    <property type="entry name" value="Collagen"/>
    <property type="match status" value="1"/>
</dbReference>
<gene>
    <name evidence="7" type="primary">Ptprj_1</name>
    <name evidence="7" type="ORF">GTO93_0003560</name>
</gene>
<evidence type="ECO:0000313" key="8">
    <source>
        <dbReference type="Proteomes" id="UP001166093"/>
    </source>
</evidence>
<evidence type="ECO:0000256" key="2">
    <source>
        <dbReference type="ARBA" id="ARBA00013064"/>
    </source>
</evidence>
<comment type="similarity">
    <text evidence="1">Belongs to the protein-tyrosine phosphatase family.</text>
</comment>
<reference evidence="7" key="1">
    <citation type="journal article" date="2021" name="Cell">
        <title>Tracing the genetic footprints of vertebrate landing in non-teleost ray-finned fishes.</title>
        <authorList>
            <person name="Bi X."/>
            <person name="Wang K."/>
            <person name="Yang L."/>
            <person name="Pan H."/>
            <person name="Jiang H."/>
            <person name="Wei Q."/>
            <person name="Fang M."/>
            <person name="Yu H."/>
            <person name="Zhu C."/>
            <person name="Cai Y."/>
            <person name="He Y."/>
            <person name="Gan X."/>
            <person name="Zeng H."/>
            <person name="Yu D."/>
            <person name="Zhu Y."/>
            <person name="Jiang H."/>
            <person name="Qiu Q."/>
            <person name="Yang H."/>
            <person name="Zhang Y.E."/>
            <person name="Wang W."/>
            <person name="Zhu M."/>
            <person name="He S."/>
            <person name="Zhang G."/>
        </authorList>
    </citation>
    <scope>NUCLEOTIDE SEQUENCE</scope>
    <source>
        <strain evidence="7">Pddl_001</strain>
    </source>
</reference>
<feature type="non-terminal residue" evidence="7">
    <location>
        <position position="1"/>
    </location>
</feature>
<protein>
    <recommendedName>
        <fullName evidence="2">protein-tyrosine-phosphatase</fullName>
        <ecNumber evidence="2">3.1.3.48</ecNumber>
    </recommendedName>
</protein>
<feature type="region of interest" description="Disordered" evidence="5">
    <location>
        <begin position="184"/>
        <end position="239"/>
    </location>
</feature>
<keyword evidence="3" id="KW-0378">Hydrolase</keyword>
<dbReference type="InterPro" id="IPR029021">
    <property type="entry name" value="Prot-tyrosine_phosphatase-like"/>
</dbReference>
<dbReference type="Gene3D" id="3.90.190.10">
    <property type="entry name" value="Protein tyrosine phosphatase superfamily"/>
    <property type="match status" value="1"/>
</dbReference>
<evidence type="ECO:0000256" key="4">
    <source>
        <dbReference type="ARBA" id="ARBA00022912"/>
    </source>
</evidence>
<evidence type="ECO:0000259" key="6">
    <source>
        <dbReference type="PROSITE" id="PS50055"/>
    </source>
</evidence>
<name>A0ABS2XKM7_POLSP</name>
<dbReference type="InterPro" id="IPR000242">
    <property type="entry name" value="PTP_cat"/>
</dbReference>
<dbReference type="PROSITE" id="PS50055">
    <property type="entry name" value="TYR_PHOSPHATASE_PTP"/>
    <property type="match status" value="1"/>
</dbReference>
<dbReference type="PANTHER" id="PTHR19134">
    <property type="entry name" value="RECEPTOR-TYPE TYROSINE-PROTEIN PHOSPHATASE"/>
    <property type="match status" value="1"/>
</dbReference>
<sequence length="239" mass="26156">LKDEFGCISWLLRCEEATTMIGEEVLLQPVLGLWASECAEDHFPLPSTVTDLWRMVWEKNSFVIVMLTSLVEKTKKKCEQYWPEGSQTYGDVVVSLQAEEKGTEIITRTSDPRKRSLMTALQSTVVSAVPGWLEWDEGGLQWTLQSPGFYLHKNTGVKDSYHRTTRAVGYGGTIGRNWAQGLEGEAGSMGPDGIKGEKGDLGVEGEKGEKGELGLKGKEGPPGDPGMTGIRVSPSLPHT</sequence>
<dbReference type="InterPro" id="IPR008160">
    <property type="entry name" value="Collagen"/>
</dbReference>
<comment type="caution">
    <text evidence="7">The sequence shown here is derived from an EMBL/GenBank/DDBJ whole genome shotgun (WGS) entry which is preliminary data.</text>
</comment>
<accession>A0ABS2XKM7</accession>
<dbReference type="InterPro" id="IPR050348">
    <property type="entry name" value="Protein-Tyr_Phosphatase"/>
</dbReference>
<keyword evidence="4" id="KW-0904">Protein phosphatase</keyword>
<evidence type="ECO:0000313" key="7">
    <source>
        <dbReference type="EMBL" id="MBN3274616.1"/>
    </source>
</evidence>
<evidence type="ECO:0000256" key="5">
    <source>
        <dbReference type="SAM" id="MobiDB-lite"/>
    </source>
</evidence>
<dbReference type="PANTHER" id="PTHR19134:SF562">
    <property type="entry name" value="PROTEIN-TYROSINE-PHOSPHATASE"/>
    <property type="match status" value="1"/>
</dbReference>
<dbReference type="Pfam" id="PF00102">
    <property type="entry name" value="Y_phosphatase"/>
    <property type="match status" value="1"/>
</dbReference>
<proteinExistence type="inferred from homology"/>
<organism evidence="7 8">
    <name type="scientific">Polyodon spathula</name>
    <name type="common">North American paddlefish</name>
    <name type="synonym">Squalus spathula</name>
    <dbReference type="NCBI Taxonomy" id="7913"/>
    <lineage>
        <taxon>Eukaryota</taxon>
        <taxon>Metazoa</taxon>
        <taxon>Chordata</taxon>
        <taxon>Craniata</taxon>
        <taxon>Vertebrata</taxon>
        <taxon>Euteleostomi</taxon>
        <taxon>Actinopterygii</taxon>
        <taxon>Chondrostei</taxon>
        <taxon>Acipenseriformes</taxon>
        <taxon>Polyodontidae</taxon>
        <taxon>Polyodon</taxon>
    </lineage>
</organism>
<feature type="non-terminal residue" evidence="7">
    <location>
        <position position="239"/>
    </location>
</feature>
<dbReference type="SUPFAM" id="SSF52799">
    <property type="entry name" value="(Phosphotyrosine protein) phosphatases II"/>
    <property type="match status" value="1"/>
</dbReference>